<feature type="compositionally biased region" description="Acidic residues" evidence="1">
    <location>
        <begin position="645"/>
        <end position="654"/>
    </location>
</feature>
<feature type="region of interest" description="Disordered" evidence="1">
    <location>
        <begin position="191"/>
        <end position="215"/>
    </location>
</feature>
<dbReference type="Proteomes" id="UP000623687">
    <property type="component" value="Unassembled WGS sequence"/>
</dbReference>
<feature type="compositionally biased region" description="Pro residues" evidence="1">
    <location>
        <begin position="423"/>
        <end position="437"/>
    </location>
</feature>
<reference evidence="2" key="1">
    <citation type="submission" date="2019-07" db="EMBL/GenBank/DDBJ databases">
        <authorList>
            <person name="Palmer J.M."/>
        </authorList>
    </citation>
    <scope>NUCLEOTIDE SEQUENCE</scope>
    <source>
        <strain evidence="2">PC9</strain>
    </source>
</reference>
<dbReference type="VEuPathDB" id="FungiDB:PC9H_009269"/>
<dbReference type="EMBL" id="JACETU010000007">
    <property type="protein sequence ID" value="KAF7423969.1"/>
    <property type="molecule type" value="Genomic_DNA"/>
</dbReference>
<feature type="compositionally biased region" description="Low complexity" evidence="1">
    <location>
        <begin position="9"/>
        <end position="23"/>
    </location>
</feature>
<feature type="compositionally biased region" description="Polar residues" evidence="1">
    <location>
        <begin position="354"/>
        <end position="371"/>
    </location>
</feature>
<dbReference type="GeneID" id="59379087"/>
<feature type="region of interest" description="Disordered" evidence="1">
    <location>
        <begin position="354"/>
        <end position="443"/>
    </location>
</feature>
<feature type="region of interest" description="Disordered" evidence="1">
    <location>
        <begin position="1"/>
        <end position="76"/>
    </location>
</feature>
<evidence type="ECO:0000313" key="3">
    <source>
        <dbReference type="Proteomes" id="UP000623687"/>
    </source>
</evidence>
<organism evidence="2 3">
    <name type="scientific">Pleurotus ostreatus</name>
    <name type="common">Oyster mushroom</name>
    <name type="synonym">White-rot fungus</name>
    <dbReference type="NCBI Taxonomy" id="5322"/>
    <lineage>
        <taxon>Eukaryota</taxon>
        <taxon>Fungi</taxon>
        <taxon>Dikarya</taxon>
        <taxon>Basidiomycota</taxon>
        <taxon>Agaricomycotina</taxon>
        <taxon>Agaricomycetes</taxon>
        <taxon>Agaricomycetidae</taxon>
        <taxon>Agaricales</taxon>
        <taxon>Pleurotineae</taxon>
        <taxon>Pleurotaceae</taxon>
        <taxon>Pleurotus</taxon>
    </lineage>
</organism>
<feature type="compositionally biased region" description="Basic and acidic residues" evidence="1">
    <location>
        <begin position="627"/>
        <end position="641"/>
    </location>
</feature>
<dbReference type="AlphaFoldDB" id="A0A8H7DMS5"/>
<keyword evidence="3" id="KW-1185">Reference proteome</keyword>
<feature type="region of interest" description="Disordered" evidence="1">
    <location>
        <begin position="623"/>
        <end position="667"/>
    </location>
</feature>
<dbReference type="OrthoDB" id="3227833at2759"/>
<gene>
    <name evidence="2" type="ORF">PC9H_009269</name>
</gene>
<sequence>MSNYRFDSRSQFSPSSSETFSDSVTQNPPRGLPGYDWSDSSNRRAQDYSQDSAQPERVFHPPAYRTDHTTGSRLLPQEQARLYDLPGIGARDFLATQGGTPTVDRPYPLANFYGATPAPPTRRFGPHLDGDNVPAAAAVVNFGHAEDTSRQTVNFVLGELHVLRRQVCALEEAVLHIQRHLGDLRANQVDPTPQLRSFSPHLAPSDSISRANSEDDGEDIRVAYAVYQRERPSLRRPSHLPESILWTFKDAQARGPDGGFSSDQNGNVLDEGIVKLITRTATGLARRIMALQPANTRMADSHHICKYYRTKAPTLWYGCIILLEQQHVEVGLCSAHWKADHLLGQAVLKIRTTQRSSTTQVGKASHSQDSHSTPKKPKRTANVITPLPAGPSKRACTGSEQAASVSRQAHPFHEGSQGDDSLPPMPGSPSPSRPPYPTAVSARPLSPLKSSAAAGLLARGSFGTEFVPLSAAKVDDDLTLQSPEFAFNEVTIESGLALLDAMEHAQTHGGNGFPSNNTAALLAQVQGADPSCIDDEDNLFEGWGHWQWTAGSLTITTAIGSWQDVGNTNIACQLIAAALVTCKAARLLCMERPKKPCSYISDSYVERLIETLFDAWKRSGGPLYKGKGRETERPAERRRPQPEVVAEEPAEPLGEDPALGEGNDIVSGASDVLTEPEGGLKSKLSLLHLSELKHLVAKSQIAGGRQMNKAKCISSLMGLPPTTRPSIDTIEDRIEHVALSHMFG</sequence>
<comment type="caution">
    <text evidence="2">The sequence shown here is derived from an EMBL/GenBank/DDBJ whole genome shotgun (WGS) entry which is preliminary data.</text>
</comment>
<evidence type="ECO:0000313" key="2">
    <source>
        <dbReference type="EMBL" id="KAF7423969.1"/>
    </source>
</evidence>
<accession>A0A8H7DMS5</accession>
<evidence type="ECO:0000256" key="1">
    <source>
        <dbReference type="SAM" id="MobiDB-lite"/>
    </source>
</evidence>
<proteinExistence type="predicted"/>
<name>A0A8H7DMS5_PLEOS</name>
<feature type="compositionally biased region" description="Polar residues" evidence="1">
    <location>
        <begin position="398"/>
        <end position="407"/>
    </location>
</feature>
<protein>
    <submittedName>
        <fullName evidence="2">Uncharacterized protein</fullName>
    </submittedName>
</protein>
<dbReference type="RefSeq" id="XP_036628163.1">
    <property type="nucleotide sequence ID" value="XM_036778774.1"/>
</dbReference>